<evidence type="ECO:0000256" key="3">
    <source>
        <dbReference type="ARBA" id="ARBA00022525"/>
    </source>
</evidence>
<evidence type="ECO:0000256" key="6">
    <source>
        <dbReference type="ARBA" id="ARBA00022737"/>
    </source>
</evidence>
<dbReference type="InterPro" id="IPR001611">
    <property type="entry name" value="Leu-rich_rpt"/>
</dbReference>
<organism evidence="10 11">
    <name type="scientific">Salix brachista</name>
    <dbReference type="NCBI Taxonomy" id="2182728"/>
    <lineage>
        <taxon>Eukaryota</taxon>
        <taxon>Viridiplantae</taxon>
        <taxon>Streptophyta</taxon>
        <taxon>Embryophyta</taxon>
        <taxon>Tracheophyta</taxon>
        <taxon>Spermatophyta</taxon>
        <taxon>Magnoliopsida</taxon>
        <taxon>eudicotyledons</taxon>
        <taxon>Gunneridae</taxon>
        <taxon>Pentapetalae</taxon>
        <taxon>rosids</taxon>
        <taxon>fabids</taxon>
        <taxon>Malpighiales</taxon>
        <taxon>Salicaceae</taxon>
        <taxon>Saliceae</taxon>
        <taxon>Salix</taxon>
    </lineage>
</organism>
<gene>
    <name evidence="10" type="ORF">DKX38_014350</name>
</gene>
<reference evidence="11" key="1">
    <citation type="journal article" date="2019" name="Gigascience">
        <title>De novo genome assembly of the endangered Acer yangbiense, a plant species with extremely small populations endemic to Yunnan Province, China.</title>
        <authorList>
            <person name="Yang J."/>
            <person name="Wariss H.M."/>
            <person name="Tao L."/>
            <person name="Zhang R."/>
            <person name="Yun Q."/>
            <person name="Hollingsworth P."/>
            <person name="Dao Z."/>
            <person name="Luo G."/>
            <person name="Guo H."/>
            <person name="Ma Y."/>
            <person name="Sun W."/>
        </authorList>
    </citation>
    <scope>NUCLEOTIDE SEQUENCE [LARGE SCALE GENOMIC DNA]</scope>
    <source>
        <strain evidence="11">cv. br00</strain>
    </source>
</reference>
<dbReference type="InterPro" id="IPR032675">
    <property type="entry name" value="LRR_dom_sf"/>
</dbReference>
<evidence type="ECO:0000313" key="10">
    <source>
        <dbReference type="EMBL" id="KAB5541376.1"/>
    </source>
</evidence>
<keyword evidence="4" id="KW-0433">Leucine-rich repeat</keyword>
<protein>
    <recommendedName>
        <fullName evidence="9">Cell wall hydroxyproline-rich glycoprotein</fullName>
    </recommendedName>
</protein>
<keyword evidence="7" id="KW-0325">Glycoprotein</keyword>
<dbReference type="PANTHER" id="PTHR32093">
    <property type="entry name" value="LEUCINE-RICH REPEAT EXTENSIN-LIKE PROTEIN 3-RELATED"/>
    <property type="match status" value="1"/>
</dbReference>
<evidence type="ECO:0000313" key="11">
    <source>
        <dbReference type="Proteomes" id="UP000326939"/>
    </source>
</evidence>
<evidence type="ECO:0000256" key="5">
    <source>
        <dbReference type="ARBA" id="ARBA00022729"/>
    </source>
</evidence>
<keyword evidence="8" id="KW-0379">Hydroxylation</keyword>
<evidence type="ECO:0000256" key="4">
    <source>
        <dbReference type="ARBA" id="ARBA00022614"/>
    </source>
</evidence>
<evidence type="ECO:0000256" key="1">
    <source>
        <dbReference type="ARBA" id="ARBA00004191"/>
    </source>
</evidence>
<evidence type="ECO:0000256" key="8">
    <source>
        <dbReference type="ARBA" id="ARBA00023278"/>
    </source>
</evidence>
<dbReference type="SUPFAM" id="SSF52058">
    <property type="entry name" value="L domain-like"/>
    <property type="match status" value="1"/>
</dbReference>
<sequence length="507" mass="55768">MIKSLLLRSIPSPLLIETKDVNRSSKRVVSSIITCSSSINNNAFNVPKLDPFSRTKIERAVKSPSLIEKSENELADYCSTLEGDDSYSCWRAYFELKDLERESPKDDVEKLIIQSGGVKTLIGCLHGISSMHKGKKNAFSMAAPPNVMKERVRRCPIPDGLPKSLEELEEEERARMPDSPFTRMLRTKGRFPACLGPSKASSIARRQLLTLHENGDLPDDFEYQVDVKETFANQRLRRAYISLQAWKKTMYSDPFNTTGNWVGSNVCAYNGVFCAPALDDSGLSVVAGVDLNGADIAGYLPAELGLLTDVALFHINSNRFCGIIPKSFSKLTLMYEFDVSNNRFVGDFPSVVLTLPSLKYLDIRFNDFEGSLPPELFNKDLDALFLNDNRFTSTIPETIGNSPVSVVTFANNKFTGCIPHSIGRMANLNEVIFMGNDLGGCFPAEIGLLGNVTVFDASHNGFTGILPSSFAGLKKVVKPDELHILVQLLQGGGSSLRASIKEGHCVG</sequence>
<keyword evidence="2" id="KW-0134">Cell wall</keyword>
<accession>A0A5N5LHF3</accession>
<dbReference type="InterPro" id="IPR051582">
    <property type="entry name" value="LRR_extensin-like_regulator"/>
</dbReference>
<keyword evidence="11" id="KW-1185">Reference proteome</keyword>
<name>A0A5N5LHF3_9ROSI</name>
<evidence type="ECO:0000256" key="2">
    <source>
        <dbReference type="ARBA" id="ARBA00022512"/>
    </source>
</evidence>
<comment type="caution">
    <text evidence="10">The sequence shown here is derived from an EMBL/GenBank/DDBJ whole genome shotgun (WGS) entry which is preliminary data.</text>
</comment>
<dbReference type="PANTHER" id="PTHR32093:SF124">
    <property type="entry name" value="POLLEN-SPECIFIC LEUCINE-RICH REPEAT EXTENSIN-LIKE PROTEIN 1"/>
    <property type="match status" value="1"/>
</dbReference>
<dbReference type="Pfam" id="PF00560">
    <property type="entry name" value="LRR_1"/>
    <property type="match status" value="2"/>
</dbReference>
<proteinExistence type="predicted"/>
<dbReference type="FunFam" id="3.80.10.10:FF:000224">
    <property type="entry name" value="Leucine-rich repeat extensin-like protein 1"/>
    <property type="match status" value="1"/>
</dbReference>
<keyword evidence="3" id="KW-0964">Secreted</keyword>
<dbReference type="AlphaFoldDB" id="A0A5N5LHF3"/>
<dbReference type="Gene3D" id="3.80.10.10">
    <property type="entry name" value="Ribonuclease Inhibitor"/>
    <property type="match status" value="2"/>
</dbReference>
<dbReference type="EMBL" id="VDCV01000009">
    <property type="protein sequence ID" value="KAB5541376.1"/>
    <property type="molecule type" value="Genomic_DNA"/>
</dbReference>
<keyword evidence="5" id="KW-0732">Signal</keyword>
<evidence type="ECO:0000256" key="7">
    <source>
        <dbReference type="ARBA" id="ARBA00023180"/>
    </source>
</evidence>
<comment type="subcellular location">
    <subcellularLocation>
        <location evidence="1">Secreted</location>
        <location evidence="1">Cell wall</location>
    </subcellularLocation>
</comment>
<dbReference type="Proteomes" id="UP000326939">
    <property type="component" value="Chromosome 9"/>
</dbReference>
<keyword evidence="6" id="KW-0677">Repeat</keyword>
<evidence type="ECO:0000256" key="9">
    <source>
        <dbReference type="ARBA" id="ARBA00041871"/>
    </source>
</evidence>